<feature type="region of interest" description="Disordered" evidence="1">
    <location>
        <begin position="59"/>
        <end position="80"/>
    </location>
</feature>
<feature type="compositionally biased region" description="Polar residues" evidence="1">
    <location>
        <begin position="92"/>
        <end position="105"/>
    </location>
</feature>
<dbReference type="AlphaFoldDB" id="A0A061EBC5"/>
<evidence type="ECO:0000313" key="3">
    <source>
        <dbReference type="Proteomes" id="UP000026915"/>
    </source>
</evidence>
<evidence type="ECO:0000256" key="1">
    <source>
        <dbReference type="SAM" id="MobiDB-lite"/>
    </source>
</evidence>
<reference evidence="2 3" key="1">
    <citation type="journal article" date="2013" name="Genome Biol.">
        <title>The genome sequence of the most widely cultivated cacao type and its use to identify candidate genes regulating pod color.</title>
        <authorList>
            <person name="Motamayor J.C."/>
            <person name="Mockaitis K."/>
            <person name="Schmutz J."/>
            <person name="Haiminen N."/>
            <person name="Iii D.L."/>
            <person name="Cornejo O."/>
            <person name="Findley S.D."/>
            <person name="Zheng P."/>
            <person name="Utro F."/>
            <person name="Royaert S."/>
            <person name="Saski C."/>
            <person name="Jenkins J."/>
            <person name="Podicheti R."/>
            <person name="Zhao M."/>
            <person name="Scheffler B.E."/>
            <person name="Stack J.C."/>
            <person name="Feltus F.A."/>
            <person name="Mustiga G.M."/>
            <person name="Amores F."/>
            <person name="Phillips W."/>
            <person name="Marelli J.P."/>
            <person name="May G.D."/>
            <person name="Shapiro H."/>
            <person name="Ma J."/>
            <person name="Bustamante C.D."/>
            <person name="Schnell R.J."/>
            <person name="Main D."/>
            <person name="Gilbert D."/>
            <person name="Parida L."/>
            <person name="Kuhn D.N."/>
        </authorList>
    </citation>
    <scope>NUCLEOTIDE SEQUENCE [LARGE SCALE GENOMIC DNA]</scope>
    <source>
        <strain evidence="3">cv. Matina 1-6</strain>
    </source>
</reference>
<gene>
    <name evidence="2" type="ORF">TCM_011731</name>
</gene>
<feature type="region of interest" description="Disordered" evidence="1">
    <location>
        <begin position="92"/>
        <end position="113"/>
    </location>
</feature>
<dbReference type="Proteomes" id="UP000026915">
    <property type="component" value="Chromosome 2"/>
</dbReference>
<dbReference type="InParanoid" id="A0A061EBC5"/>
<name>A0A061EBC5_THECC</name>
<organism evidence="2 3">
    <name type="scientific">Theobroma cacao</name>
    <name type="common">Cacao</name>
    <name type="synonym">Cocoa</name>
    <dbReference type="NCBI Taxonomy" id="3641"/>
    <lineage>
        <taxon>Eukaryota</taxon>
        <taxon>Viridiplantae</taxon>
        <taxon>Streptophyta</taxon>
        <taxon>Embryophyta</taxon>
        <taxon>Tracheophyta</taxon>
        <taxon>Spermatophyta</taxon>
        <taxon>Magnoliopsida</taxon>
        <taxon>eudicotyledons</taxon>
        <taxon>Gunneridae</taxon>
        <taxon>Pentapetalae</taxon>
        <taxon>rosids</taxon>
        <taxon>malvids</taxon>
        <taxon>Malvales</taxon>
        <taxon>Malvaceae</taxon>
        <taxon>Byttnerioideae</taxon>
        <taxon>Theobroma</taxon>
    </lineage>
</organism>
<keyword evidence="3" id="KW-1185">Reference proteome</keyword>
<dbReference type="EMBL" id="CM001880">
    <property type="protein sequence ID" value="EOY01953.1"/>
    <property type="molecule type" value="Genomic_DNA"/>
</dbReference>
<dbReference type="Gramene" id="EOY01953">
    <property type="protein sequence ID" value="EOY01953"/>
    <property type="gene ID" value="TCM_011731"/>
</dbReference>
<accession>A0A061EBC5</accession>
<evidence type="ECO:0000313" key="2">
    <source>
        <dbReference type="EMBL" id="EOY01953.1"/>
    </source>
</evidence>
<sequence>MRKVITAVTNAKSYWNSSCNWDLSENFSCMRQITSSNGVSDEPMSRSVSSEEADIVTEIKTPEEAISGSPEALDSPSSSYKESVKTKSFYNKDSQFSTDPLSSSAKGYRTMVT</sequence>
<proteinExistence type="predicted"/>
<protein>
    <submittedName>
        <fullName evidence="2">Uncharacterized protein</fullName>
    </submittedName>
</protein>
<dbReference type="HOGENOM" id="CLU_2138058_0_0_1"/>